<keyword evidence="1" id="KW-1133">Transmembrane helix</keyword>
<evidence type="ECO:0000313" key="2">
    <source>
        <dbReference type="EnsemblMetazoa" id="Aqu2.1.22230_001"/>
    </source>
</evidence>
<reference evidence="2" key="1">
    <citation type="submission" date="2017-05" db="UniProtKB">
        <authorList>
            <consortium name="EnsemblMetazoa"/>
        </authorList>
    </citation>
    <scope>IDENTIFICATION</scope>
</reference>
<keyword evidence="1" id="KW-0812">Transmembrane</keyword>
<dbReference type="InParanoid" id="A0A1X7U386"/>
<accession>A0A1X7U386</accession>
<name>A0A1X7U386_AMPQE</name>
<dbReference type="EnsemblMetazoa" id="Aqu2.1.22230_001">
    <property type="protein sequence ID" value="Aqu2.1.22230_001"/>
    <property type="gene ID" value="Aqu2.1.22230"/>
</dbReference>
<evidence type="ECO:0000256" key="1">
    <source>
        <dbReference type="SAM" id="Phobius"/>
    </source>
</evidence>
<protein>
    <submittedName>
        <fullName evidence="2">Uncharacterized protein</fullName>
    </submittedName>
</protein>
<organism evidence="2">
    <name type="scientific">Amphimedon queenslandica</name>
    <name type="common">Sponge</name>
    <dbReference type="NCBI Taxonomy" id="400682"/>
    <lineage>
        <taxon>Eukaryota</taxon>
        <taxon>Metazoa</taxon>
        <taxon>Porifera</taxon>
        <taxon>Demospongiae</taxon>
        <taxon>Heteroscleromorpha</taxon>
        <taxon>Haplosclerida</taxon>
        <taxon>Niphatidae</taxon>
        <taxon>Amphimedon</taxon>
    </lineage>
</organism>
<sequence length="29" mass="3597">GIFSDFYSKHGYIFGIFLFYFWSFFLIFS</sequence>
<proteinExistence type="predicted"/>
<dbReference type="AlphaFoldDB" id="A0A1X7U386"/>
<feature type="transmembrane region" description="Helical" evidence="1">
    <location>
        <begin position="12"/>
        <end position="28"/>
    </location>
</feature>
<keyword evidence="1" id="KW-0472">Membrane</keyword>